<comment type="caution">
    <text evidence="5">The sequence shown here is derived from an EMBL/GenBank/DDBJ whole genome shotgun (WGS) entry which is preliminary data.</text>
</comment>
<dbReference type="PANTHER" id="PTHR40661">
    <property type="match status" value="1"/>
</dbReference>
<evidence type="ECO:0000256" key="1">
    <source>
        <dbReference type="ARBA" id="ARBA00023015"/>
    </source>
</evidence>
<keyword evidence="1" id="KW-0805">Transcription regulation</keyword>
<keyword evidence="3" id="KW-0804">Transcription</keyword>
<evidence type="ECO:0000259" key="4">
    <source>
        <dbReference type="Pfam" id="PF00717"/>
    </source>
</evidence>
<dbReference type="InterPro" id="IPR015927">
    <property type="entry name" value="Peptidase_S24_S26A/B/C"/>
</dbReference>
<sequence>METTQRNVPLTRLQAQQIDLHLAPGVANRLVAEMALRDVSQHQHVHYLSEITGRALQTVSRWVDPDKPGMPDLRSLALLSIQFGVDANWLLGLSAHRTSFRNDLLPPTLTRQLLKKPPPTDWLGPLLAQTTPFAKQSVATMHGQDMAPVILDGSPFFFDATITSVNCNGIYYLQYRGQTMVRHIEIRIGEGVLLRCENPQYEATSISDLDATPDLHILGRVTLVINACRL</sequence>
<feature type="domain" description="Peptidase S24/S26A/S26B/S26C" evidence="4">
    <location>
        <begin position="138"/>
        <end position="221"/>
    </location>
</feature>
<proteinExistence type="predicted"/>
<evidence type="ECO:0000313" key="6">
    <source>
        <dbReference type="Proteomes" id="UP000472320"/>
    </source>
</evidence>
<reference evidence="5 6" key="1">
    <citation type="submission" date="2019-11" db="EMBL/GenBank/DDBJ databases">
        <title>Type strains purchased from KCTC, JCM and DSMZ.</title>
        <authorList>
            <person name="Lu H."/>
        </authorList>
    </citation>
    <scope>NUCLEOTIDE SEQUENCE [LARGE SCALE GENOMIC DNA]</scope>
    <source>
        <strain evidence="5 6">JCM 31587</strain>
    </source>
</reference>
<dbReference type="PANTHER" id="PTHR40661:SF3">
    <property type="entry name" value="FELS-1 PROPHAGE TRANSCRIPTIONAL REGULATOR"/>
    <property type="match status" value="1"/>
</dbReference>
<keyword evidence="2" id="KW-0238">DNA-binding</keyword>
<dbReference type="OrthoDB" id="8809738at2"/>
<dbReference type="Gene3D" id="2.10.109.10">
    <property type="entry name" value="Umud Fragment, subunit A"/>
    <property type="match status" value="1"/>
</dbReference>
<dbReference type="InterPro" id="IPR036286">
    <property type="entry name" value="LexA/Signal_pep-like_sf"/>
</dbReference>
<evidence type="ECO:0000256" key="3">
    <source>
        <dbReference type="ARBA" id="ARBA00023163"/>
    </source>
</evidence>
<dbReference type="InterPro" id="IPR039418">
    <property type="entry name" value="LexA-like"/>
</dbReference>
<keyword evidence="6" id="KW-1185">Reference proteome</keyword>
<dbReference type="EMBL" id="WNKX01000022">
    <property type="protein sequence ID" value="MTW13412.1"/>
    <property type="molecule type" value="Genomic_DNA"/>
</dbReference>
<dbReference type="RefSeq" id="WP_155456336.1">
    <property type="nucleotide sequence ID" value="NZ_WNKX01000022.1"/>
</dbReference>
<accession>A0A6L6QM08</accession>
<name>A0A6L6QM08_9BURK</name>
<dbReference type="Pfam" id="PF00717">
    <property type="entry name" value="Peptidase_S24"/>
    <property type="match status" value="1"/>
</dbReference>
<organism evidence="5 6">
    <name type="scientific">Massilia eburnea</name>
    <dbReference type="NCBI Taxonomy" id="1776165"/>
    <lineage>
        <taxon>Bacteria</taxon>
        <taxon>Pseudomonadati</taxon>
        <taxon>Pseudomonadota</taxon>
        <taxon>Betaproteobacteria</taxon>
        <taxon>Burkholderiales</taxon>
        <taxon>Oxalobacteraceae</taxon>
        <taxon>Telluria group</taxon>
        <taxon>Massilia</taxon>
    </lineage>
</organism>
<evidence type="ECO:0000313" key="5">
    <source>
        <dbReference type="EMBL" id="MTW13412.1"/>
    </source>
</evidence>
<gene>
    <name evidence="5" type="ORF">GM658_22650</name>
</gene>
<dbReference type="CDD" id="cd06529">
    <property type="entry name" value="S24_LexA-like"/>
    <property type="match status" value="1"/>
</dbReference>
<dbReference type="SUPFAM" id="SSF51306">
    <property type="entry name" value="LexA/Signal peptidase"/>
    <property type="match status" value="1"/>
</dbReference>
<protein>
    <recommendedName>
        <fullName evidence="4">Peptidase S24/S26A/S26B/S26C domain-containing protein</fullName>
    </recommendedName>
</protein>
<dbReference type="Proteomes" id="UP000472320">
    <property type="component" value="Unassembled WGS sequence"/>
</dbReference>
<evidence type="ECO:0000256" key="2">
    <source>
        <dbReference type="ARBA" id="ARBA00023125"/>
    </source>
</evidence>
<dbReference type="AlphaFoldDB" id="A0A6L6QM08"/>
<dbReference type="GO" id="GO:0003677">
    <property type="term" value="F:DNA binding"/>
    <property type="evidence" value="ECO:0007669"/>
    <property type="project" value="UniProtKB-KW"/>
</dbReference>